<dbReference type="OrthoDB" id="285993at2"/>
<dbReference type="EMBL" id="CP009498">
    <property type="protein sequence ID" value="AKL98309.1"/>
    <property type="molecule type" value="Genomic_DNA"/>
</dbReference>
<accession>A0A0G3WLC4</accession>
<reference evidence="1 2" key="1">
    <citation type="submission" date="2014-09" db="EMBL/GenBank/DDBJ databases">
        <title>Complete genome sequence of Endomicrobium proavitum.</title>
        <authorList>
            <person name="Zheng H."/>
        </authorList>
    </citation>
    <scope>NUCLEOTIDE SEQUENCE [LARGE SCALE GENOMIC DNA]</scope>
    <source>
        <strain evidence="1 2">Rsa215</strain>
    </source>
</reference>
<keyword evidence="2" id="KW-1185">Reference proteome</keyword>
<evidence type="ECO:0000313" key="1">
    <source>
        <dbReference type="EMBL" id="AKL98309.1"/>
    </source>
</evidence>
<dbReference type="InterPro" id="IPR036583">
    <property type="entry name" value="23S_rRNA_IVS_sf"/>
</dbReference>
<dbReference type="PANTHER" id="PTHR38471">
    <property type="entry name" value="FOUR HELIX BUNDLE PROTEIN"/>
    <property type="match status" value="1"/>
</dbReference>
<evidence type="ECO:0000313" key="2">
    <source>
        <dbReference type="Proteomes" id="UP000035337"/>
    </source>
</evidence>
<dbReference type="InterPro" id="IPR012657">
    <property type="entry name" value="23S_rRNA-intervening_sequence"/>
</dbReference>
<dbReference type="NCBIfam" id="TIGR02436">
    <property type="entry name" value="four helix bundle protein"/>
    <property type="match status" value="1"/>
</dbReference>
<name>A0A0G3WLC4_9BACT</name>
<dbReference type="PANTHER" id="PTHR38471:SF2">
    <property type="entry name" value="FOUR HELIX BUNDLE PROTEIN"/>
    <property type="match status" value="1"/>
</dbReference>
<dbReference type="RefSeq" id="WP_052570862.1">
    <property type="nucleotide sequence ID" value="NZ_CP009498.1"/>
</dbReference>
<proteinExistence type="predicted"/>
<evidence type="ECO:0008006" key="3">
    <source>
        <dbReference type="Google" id="ProtNLM"/>
    </source>
</evidence>
<gene>
    <name evidence="1" type="ORF">Epro_0930</name>
</gene>
<dbReference type="STRING" id="1408281.Epro_0930"/>
<sequence>MKDDISQVKSELFAVRIIELYKYLSGSKKEFVLSRQILRSGTSIGANISEAGYAISKKDFLSKKYIALKEAVETLYWLRLLHKTAFLPETEFNSLYKDCQELVKILVAATKSIKTKL</sequence>
<dbReference type="SUPFAM" id="SSF158446">
    <property type="entry name" value="IVS-encoded protein-like"/>
    <property type="match status" value="1"/>
</dbReference>
<dbReference type="KEGG" id="epo:Epro_0930"/>
<dbReference type="Gene3D" id="1.20.1440.60">
    <property type="entry name" value="23S rRNA-intervening sequence"/>
    <property type="match status" value="1"/>
</dbReference>
<dbReference type="Pfam" id="PF05635">
    <property type="entry name" value="23S_rRNA_IVP"/>
    <property type="match status" value="1"/>
</dbReference>
<organism evidence="1 2">
    <name type="scientific">Endomicrobium proavitum</name>
    <dbReference type="NCBI Taxonomy" id="1408281"/>
    <lineage>
        <taxon>Bacteria</taxon>
        <taxon>Pseudomonadati</taxon>
        <taxon>Elusimicrobiota</taxon>
        <taxon>Endomicrobiia</taxon>
        <taxon>Endomicrobiales</taxon>
        <taxon>Endomicrobiaceae</taxon>
        <taxon>Endomicrobium</taxon>
    </lineage>
</organism>
<dbReference type="PIRSF" id="PIRSF035652">
    <property type="entry name" value="CHP02436"/>
    <property type="match status" value="1"/>
</dbReference>
<protein>
    <recommendedName>
        <fullName evidence="3">Four helix bundle protein</fullName>
    </recommendedName>
</protein>
<dbReference type="AlphaFoldDB" id="A0A0G3WLC4"/>
<dbReference type="Proteomes" id="UP000035337">
    <property type="component" value="Chromosome"/>
</dbReference>